<dbReference type="EMBL" id="JAPWDS010000005">
    <property type="protein sequence ID" value="KAJ5496829.1"/>
    <property type="molecule type" value="Genomic_DNA"/>
</dbReference>
<organism evidence="2 3">
    <name type="scientific">Penicillium fimorum</name>
    <dbReference type="NCBI Taxonomy" id="1882269"/>
    <lineage>
        <taxon>Eukaryota</taxon>
        <taxon>Fungi</taxon>
        <taxon>Dikarya</taxon>
        <taxon>Ascomycota</taxon>
        <taxon>Pezizomycotina</taxon>
        <taxon>Eurotiomycetes</taxon>
        <taxon>Eurotiomycetidae</taxon>
        <taxon>Eurotiales</taxon>
        <taxon>Aspergillaceae</taxon>
        <taxon>Penicillium</taxon>
    </lineage>
</organism>
<dbReference type="OrthoDB" id="4363403at2759"/>
<feature type="compositionally biased region" description="Basic and acidic residues" evidence="1">
    <location>
        <begin position="108"/>
        <end position="120"/>
    </location>
</feature>
<dbReference type="AlphaFoldDB" id="A0A9W9XPK5"/>
<comment type="caution">
    <text evidence="2">The sequence shown here is derived from an EMBL/GenBank/DDBJ whole genome shotgun (WGS) entry which is preliminary data.</text>
</comment>
<evidence type="ECO:0000313" key="3">
    <source>
        <dbReference type="Proteomes" id="UP001149954"/>
    </source>
</evidence>
<sequence>MSSPIKLEGTLSEMKQGDARLLVYASLCHEGKIDMDKLAGLLGMKTTSAATNYYRAKGRLQAMVGEGSPTKTVAFNSEAATKSDDASKSEATDAGAPAKKSRTRKRAVAKDTSNKSDGPSKRRNAVTKAASEPTEESAQIEKISDTAELAE</sequence>
<keyword evidence="3" id="KW-1185">Reference proteome</keyword>
<evidence type="ECO:0000256" key="1">
    <source>
        <dbReference type="SAM" id="MobiDB-lite"/>
    </source>
</evidence>
<accession>A0A9W9XPK5</accession>
<reference evidence="2" key="2">
    <citation type="journal article" date="2023" name="IMA Fungus">
        <title>Comparative genomic study of the Penicillium genus elucidates a diverse pangenome and 15 lateral gene transfer events.</title>
        <authorList>
            <person name="Petersen C."/>
            <person name="Sorensen T."/>
            <person name="Nielsen M.R."/>
            <person name="Sondergaard T.E."/>
            <person name="Sorensen J.L."/>
            <person name="Fitzpatrick D.A."/>
            <person name="Frisvad J.C."/>
            <person name="Nielsen K.L."/>
        </authorList>
    </citation>
    <scope>NUCLEOTIDE SEQUENCE</scope>
    <source>
        <strain evidence="2">IBT 29495</strain>
    </source>
</reference>
<feature type="compositionally biased region" description="Basic and acidic residues" evidence="1">
    <location>
        <begin position="81"/>
        <end position="91"/>
    </location>
</feature>
<protein>
    <submittedName>
        <fullName evidence="2">Uncharacterized protein</fullName>
    </submittedName>
</protein>
<gene>
    <name evidence="2" type="ORF">N7463_008816</name>
</gene>
<name>A0A9W9XPK5_9EURO</name>
<evidence type="ECO:0000313" key="2">
    <source>
        <dbReference type="EMBL" id="KAJ5496829.1"/>
    </source>
</evidence>
<proteinExistence type="predicted"/>
<reference evidence="2" key="1">
    <citation type="submission" date="2022-12" db="EMBL/GenBank/DDBJ databases">
        <authorList>
            <person name="Petersen C."/>
        </authorList>
    </citation>
    <scope>NUCLEOTIDE SEQUENCE</scope>
    <source>
        <strain evidence="2">IBT 29495</strain>
    </source>
</reference>
<feature type="region of interest" description="Disordered" evidence="1">
    <location>
        <begin position="76"/>
        <end position="151"/>
    </location>
</feature>
<dbReference type="Proteomes" id="UP001149954">
    <property type="component" value="Unassembled WGS sequence"/>
</dbReference>